<comment type="caution">
    <text evidence="2">The sequence shown here is derived from an EMBL/GenBank/DDBJ whole genome shotgun (WGS) entry which is preliminary data.</text>
</comment>
<feature type="transmembrane region" description="Helical" evidence="1">
    <location>
        <begin position="14"/>
        <end position="32"/>
    </location>
</feature>
<keyword evidence="1" id="KW-0472">Membrane</keyword>
<keyword evidence="1" id="KW-1133">Transmembrane helix</keyword>
<reference evidence="2 3" key="1">
    <citation type="submission" date="2021-03" db="EMBL/GenBank/DDBJ databases">
        <title>Sequencing the genomes of 1000 actinobacteria strains.</title>
        <authorList>
            <person name="Klenk H.-P."/>
        </authorList>
    </citation>
    <scope>NUCLEOTIDE SEQUENCE [LARGE SCALE GENOMIC DNA]</scope>
    <source>
        <strain evidence="2 3">DSM 46670</strain>
    </source>
</reference>
<evidence type="ECO:0000256" key="1">
    <source>
        <dbReference type="SAM" id="Phobius"/>
    </source>
</evidence>
<sequence>MTDVMPGPGSKRRVRFIATALVGIRAILAQGFW</sequence>
<evidence type="ECO:0000313" key="2">
    <source>
        <dbReference type="EMBL" id="MBP2329583.1"/>
    </source>
</evidence>
<accession>A0ABS4TYV8</accession>
<name>A0ABS4TYV8_9PSEU</name>
<evidence type="ECO:0000313" key="3">
    <source>
        <dbReference type="Proteomes" id="UP001519332"/>
    </source>
</evidence>
<proteinExistence type="predicted"/>
<organism evidence="2 3">
    <name type="scientific">Kibdelosporangium banguiense</name>
    <dbReference type="NCBI Taxonomy" id="1365924"/>
    <lineage>
        <taxon>Bacteria</taxon>
        <taxon>Bacillati</taxon>
        <taxon>Actinomycetota</taxon>
        <taxon>Actinomycetes</taxon>
        <taxon>Pseudonocardiales</taxon>
        <taxon>Pseudonocardiaceae</taxon>
        <taxon>Kibdelosporangium</taxon>
    </lineage>
</organism>
<protein>
    <submittedName>
        <fullName evidence="2">Uncharacterized protein</fullName>
    </submittedName>
</protein>
<dbReference type="EMBL" id="JAGINW010000001">
    <property type="protein sequence ID" value="MBP2329583.1"/>
    <property type="molecule type" value="Genomic_DNA"/>
</dbReference>
<keyword evidence="3" id="KW-1185">Reference proteome</keyword>
<keyword evidence="1" id="KW-0812">Transmembrane</keyword>
<gene>
    <name evidence="2" type="ORF">JOF56_009968</name>
</gene>
<dbReference type="Proteomes" id="UP001519332">
    <property type="component" value="Unassembled WGS sequence"/>
</dbReference>